<keyword evidence="8 9" id="KW-0862">Zinc</keyword>
<dbReference type="Proteomes" id="UP001596170">
    <property type="component" value="Unassembled WGS sequence"/>
</dbReference>
<sequence length="163" mass="18436">MHLTLDLNDQTESLSSENLQLIEKMLHHAAEDQGIEAGSELSVTFVNNEEIQQINNDYRGKNVPTDVISFAMEELGEGEIAINVPGAPRMLGDIIISVERAKEQAADYGHSEERELGFLAIHGFLHLLGYDHMEDEDEKEMTEKQEAILQSFGLRREQQDEKQ</sequence>
<keyword evidence="11" id="KW-1185">Reference proteome</keyword>
<evidence type="ECO:0000313" key="10">
    <source>
        <dbReference type="EMBL" id="MFC6039846.1"/>
    </source>
</evidence>
<dbReference type="EMBL" id="JBHSRI010000018">
    <property type="protein sequence ID" value="MFC6039846.1"/>
    <property type="molecule type" value="Genomic_DNA"/>
</dbReference>
<comment type="function">
    <text evidence="9">Single strand-specific metallo-endoribonuclease involved in late-stage 70S ribosome quality control and in maturation of the 3' terminus of the 16S rRNA.</text>
</comment>
<dbReference type="SUPFAM" id="SSF55486">
    <property type="entry name" value="Metalloproteases ('zincins'), catalytic domain"/>
    <property type="match status" value="1"/>
</dbReference>
<keyword evidence="6 9" id="KW-0255">Endonuclease</keyword>
<keyword evidence="7 9" id="KW-0378">Hydrolase</keyword>
<keyword evidence="5 9" id="KW-0479">Metal-binding</keyword>
<dbReference type="InterPro" id="IPR002036">
    <property type="entry name" value="YbeY"/>
</dbReference>
<comment type="similarity">
    <text evidence="1 9">Belongs to the endoribonuclease YbeY family.</text>
</comment>
<evidence type="ECO:0000256" key="1">
    <source>
        <dbReference type="ARBA" id="ARBA00010875"/>
    </source>
</evidence>
<evidence type="ECO:0000256" key="7">
    <source>
        <dbReference type="ARBA" id="ARBA00022801"/>
    </source>
</evidence>
<protein>
    <recommendedName>
        <fullName evidence="9">Endoribonuclease YbeY</fullName>
        <ecNumber evidence="9">3.1.-.-</ecNumber>
    </recommendedName>
</protein>
<dbReference type="InterPro" id="IPR023091">
    <property type="entry name" value="MetalPrtase_cat_dom_sf_prd"/>
</dbReference>
<feature type="binding site" evidence="9">
    <location>
        <position position="132"/>
    </location>
    <ligand>
        <name>Zn(2+)</name>
        <dbReference type="ChEBI" id="CHEBI:29105"/>
        <note>catalytic</note>
    </ligand>
</feature>
<keyword evidence="9" id="KW-0963">Cytoplasm</keyword>
<comment type="caution">
    <text evidence="10">The sequence shown here is derived from an EMBL/GenBank/DDBJ whole genome shotgun (WGS) entry which is preliminary data.</text>
</comment>
<feature type="binding site" evidence="9">
    <location>
        <position position="122"/>
    </location>
    <ligand>
        <name>Zn(2+)</name>
        <dbReference type="ChEBI" id="CHEBI:29105"/>
        <note>catalytic</note>
    </ligand>
</feature>
<comment type="subcellular location">
    <subcellularLocation>
        <location evidence="9">Cytoplasm</location>
    </subcellularLocation>
</comment>
<dbReference type="EC" id="3.1.-.-" evidence="9"/>
<dbReference type="PANTHER" id="PTHR46986">
    <property type="entry name" value="ENDORIBONUCLEASE YBEY, CHLOROPLASTIC"/>
    <property type="match status" value="1"/>
</dbReference>
<evidence type="ECO:0000256" key="3">
    <source>
        <dbReference type="ARBA" id="ARBA00022552"/>
    </source>
</evidence>
<dbReference type="PANTHER" id="PTHR46986:SF1">
    <property type="entry name" value="ENDORIBONUCLEASE YBEY, CHLOROPLASTIC"/>
    <property type="match status" value="1"/>
</dbReference>
<organism evidence="10 11">
    <name type="scientific">Paenisporosarcina macmurdoensis</name>
    <dbReference type="NCBI Taxonomy" id="212659"/>
    <lineage>
        <taxon>Bacteria</taxon>
        <taxon>Bacillati</taxon>
        <taxon>Bacillota</taxon>
        <taxon>Bacilli</taxon>
        <taxon>Bacillales</taxon>
        <taxon>Caryophanaceae</taxon>
        <taxon>Paenisporosarcina</taxon>
    </lineage>
</organism>
<proteinExistence type="inferred from homology"/>
<keyword evidence="4 9" id="KW-0540">Nuclease</keyword>
<dbReference type="NCBIfam" id="TIGR00043">
    <property type="entry name" value="rRNA maturation RNase YbeY"/>
    <property type="match status" value="1"/>
</dbReference>
<evidence type="ECO:0000256" key="8">
    <source>
        <dbReference type="ARBA" id="ARBA00022833"/>
    </source>
</evidence>
<dbReference type="RefSeq" id="WP_377734026.1">
    <property type="nucleotide sequence ID" value="NZ_JBHSRI010000018.1"/>
</dbReference>
<evidence type="ECO:0000256" key="4">
    <source>
        <dbReference type="ARBA" id="ARBA00022722"/>
    </source>
</evidence>
<keyword evidence="3 9" id="KW-0698">rRNA processing</keyword>
<dbReference type="Gene3D" id="3.40.390.30">
    <property type="entry name" value="Metalloproteases ('zincins'), catalytic domain"/>
    <property type="match status" value="1"/>
</dbReference>
<dbReference type="HAMAP" id="MF_00009">
    <property type="entry name" value="Endoribonucl_YbeY"/>
    <property type="match status" value="1"/>
</dbReference>
<evidence type="ECO:0000256" key="6">
    <source>
        <dbReference type="ARBA" id="ARBA00022759"/>
    </source>
</evidence>
<evidence type="ECO:0000256" key="9">
    <source>
        <dbReference type="HAMAP-Rule" id="MF_00009"/>
    </source>
</evidence>
<dbReference type="Pfam" id="PF02130">
    <property type="entry name" value="YbeY"/>
    <property type="match status" value="1"/>
</dbReference>
<comment type="cofactor">
    <cofactor evidence="9">
        <name>Zn(2+)</name>
        <dbReference type="ChEBI" id="CHEBI:29105"/>
    </cofactor>
    <text evidence="9">Binds 1 zinc ion.</text>
</comment>
<dbReference type="PROSITE" id="PS01306">
    <property type="entry name" value="UPF0054"/>
    <property type="match status" value="1"/>
</dbReference>
<dbReference type="InterPro" id="IPR020549">
    <property type="entry name" value="YbeY_CS"/>
</dbReference>
<evidence type="ECO:0000256" key="5">
    <source>
        <dbReference type="ARBA" id="ARBA00022723"/>
    </source>
</evidence>
<evidence type="ECO:0000256" key="2">
    <source>
        <dbReference type="ARBA" id="ARBA00022517"/>
    </source>
</evidence>
<gene>
    <name evidence="9 10" type="primary">ybeY</name>
    <name evidence="10" type="ORF">ACFPYN_10485</name>
</gene>
<keyword evidence="2 9" id="KW-0690">Ribosome biogenesis</keyword>
<feature type="binding site" evidence="9">
    <location>
        <position position="126"/>
    </location>
    <ligand>
        <name>Zn(2+)</name>
        <dbReference type="ChEBI" id="CHEBI:29105"/>
        <note>catalytic</note>
    </ligand>
</feature>
<accession>A0ABW1L9D6</accession>
<name>A0ABW1L9D6_9BACL</name>
<evidence type="ECO:0000313" key="11">
    <source>
        <dbReference type="Proteomes" id="UP001596170"/>
    </source>
</evidence>
<reference evidence="11" key="1">
    <citation type="journal article" date="2019" name="Int. J. Syst. Evol. Microbiol.">
        <title>The Global Catalogue of Microorganisms (GCM) 10K type strain sequencing project: providing services to taxonomists for standard genome sequencing and annotation.</title>
        <authorList>
            <consortium name="The Broad Institute Genomics Platform"/>
            <consortium name="The Broad Institute Genome Sequencing Center for Infectious Disease"/>
            <person name="Wu L."/>
            <person name="Ma J."/>
        </authorList>
    </citation>
    <scope>NUCLEOTIDE SEQUENCE [LARGE SCALE GENOMIC DNA]</scope>
    <source>
        <strain evidence="11">CCUG 54527</strain>
    </source>
</reference>